<evidence type="ECO:0000313" key="1">
    <source>
        <dbReference type="EMBL" id="KAJ9662899.1"/>
    </source>
</evidence>
<gene>
    <name evidence="1" type="ORF">H2198_001127</name>
</gene>
<reference evidence="1" key="1">
    <citation type="submission" date="2022-10" db="EMBL/GenBank/DDBJ databases">
        <title>Culturing micro-colonial fungi from biological soil crusts in the Mojave desert and describing Neophaeococcomyces mojavensis, and introducing the new genera and species Taxawa tesnikishii.</title>
        <authorList>
            <person name="Kurbessoian T."/>
            <person name="Stajich J.E."/>
        </authorList>
    </citation>
    <scope>NUCLEOTIDE SEQUENCE</scope>
    <source>
        <strain evidence="1">JES_112</strain>
    </source>
</reference>
<name>A0ACC3AIT6_9EURO</name>
<proteinExistence type="predicted"/>
<keyword evidence="2" id="KW-1185">Reference proteome</keyword>
<evidence type="ECO:0000313" key="2">
    <source>
        <dbReference type="Proteomes" id="UP001172386"/>
    </source>
</evidence>
<sequence>MDTINPNKPLLLTASAPEAETIIEGIAHLHAHCILHDHTLATFLPPLSFAKMTSYWSDRLSQVSTGHRHIIVQLLPISTRTANTPPSVFTADSETSASAPEIDIGGEKFEVAGVVSLHKPESETGPFRGEVEKLFTSPNHRRKGVARTIMRELEMVAVRDDRWSLLLDTTVGTEAENVYPRLGYTRMGVVKAYGISPEDGQLVDEVWFWKDLRSSEPI</sequence>
<accession>A0ACC3AIT6</accession>
<protein>
    <submittedName>
        <fullName evidence="1">Uncharacterized protein</fullName>
    </submittedName>
</protein>
<comment type="caution">
    <text evidence="1">The sequence shown here is derived from an EMBL/GenBank/DDBJ whole genome shotgun (WGS) entry which is preliminary data.</text>
</comment>
<dbReference type="Proteomes" id="UP001172386">
    <property type="component" value="Unassembled WGS sequence"/>
</dbReference>
<dbReference type="EMBL" id="JAPDRQ010000012">
    <property type="protein sequence ID" value="KAJ9662899.1"/>
    <property type="molecule type" value="Genomic_DNA"/>
</dbReference>
<organism evidence="1 2">
    <name type="scientific">Neophaeococcomyces mojaviensis</name>
    <dbReference type="NCBI Taxonomy" id="3383035"/>
    <lineage>
        <taxon>Eukaryota</taxon>
        <taxon>Fungi</taxon>
        <taxon>Dikarya</taxon>
        <taxon>Ascomycota</taxon>
        <taxon>Pezizomycotina</taxon>
        <taxon>Eurotiomycetes</taxon>
        <taxon>Chaetothyriomycetidae</taxon>
        <taxon>Chaetothyriales</taxon>
        <taxon>Chaetothyriales incertae sedis</taxon>
        <taxon>Neophaeococcomyces</taxon>
    </lineage>
</organism>